<keyword evidence="4 6" id="KW-0472">Membrane</keyword>
<evidence type="ECO:0000313" key="9">
    <source>
        <dbReference type="Proteomes" id="UP001422074"/>
    </source>
</evidence>
<dbReference type="Pfam" id="PF02656">
    <property type="entry name" value="DUF202"/>
    <property type="match status" value="1"/>
</dbReference>
<sequence length="122" mass="12550">MTVPAAPGEGGEARDPGLQPERTTLSWRRTLLSLLVLNLLIWRAWLHAAEGTGGQGPSTVMALGVCTVVAAAATAVLVLCGRVRRRELRHGTAAPPAAVLRWATGAVGALAAATIAVVLLGR</sequence>
<keyword evidence="3 6" id="KW-1133">Transmembrane helix</keyword>
<feature type="transmembrane region" description="Helical" evidence="6">
    <location>
        <begin position="31"/>
        <end position="48"/>
    </location>
</feature>
<evidence type="ECO:0000256" key="4">
    <source>
        <dbReference type="ARBA" id="ARBA00023136"/>
    </source>
</evidence>
<evidence type="ECO:0000256" key="5">
    <source>
        <dbReference type="SAM" id="MobiDB-lite"/>
    </source>
</evidence>
<comment type="caution">
    <text evidence="8">The sequence shown here is derived from an EMBL/GenBank/DDBJ whole genome shotgun (WGS) entry which is preliminary data.</text>
</comment>
<evidence type="ECO:0000256" key="1">
    <source>
        <dbReference type="ARBA" id="ARBA00004127"/>
    </source>
</evidence>
<dbReference type="EMBL" id="JBDFRB010000002">
    <property type="protein sequence ID" value="MEN2743640.1"/>
    <property type="molecule type" value="Genomic_DNA"/>
</dbReference>
<feature type="transmembrane region" description="Helical" evidence="6">
    <location>
        <begin position="60"/>
        <end position="79"/>
    </location>
</feature>
<reference evidence="8 9" key="1">
    <citation type="submission" date="2024-05" db="EMBL/GenBank/DDBJ databases">
        <title>Sinomonas sp. nov., isolated from a waste landfill.</title>
        <authorList>
            <person name="Zhao Y."/>
        </authorList>
    </citation>
    <scope>NUCLEOTIDE SEQUENCE [LARGE SCALE GENOMIC DNA]</scope>
    <source>
        <strain evidence="8 9">CCTCC AB2014300</strain>
    </source>
</reference>
<keyword evidence="9" id="KW-1185">Reference proteome</keyword>
<evidence type="ECO:0000259" key="7">
    <source>
        <dbReference type="Pfam" id="PF02656"/>
    </source>
</evidence>
<evidence type="ECO:0000256" key="3">
    <source>
        <dbReference type="ARBA" id="ARBA00022989"/>
    </source>
</evidence>
<evidence type="ECO:0000313" key="8">
    <source>
        <dbReference type="EMBL" id="MEN2743640.1"/>
    </source>
</evidence>
<keyword evidence="2 6" id="KW-0812">Transmembrane</keyword>
<protein>
    <submittedName>
        <fullName evidence="8">DUF202 domain-containing protein</fullName>
    </submittedName>
</protein>
<dbReference type="RefSeq" id="WP_345883156.1">
    <property type="nucleotide sequence ID" value="NZ_JBDFRB010000002.1"/>
</dbReference>
<feature type="region of interest" description="Disordered" evidence="5">
    <location>
        <begin position="1"/>
        <end position="20"/>
    </location>
</feature>
<evidence type="ECO:0000256" key="6">
    <source>
        <dbReference type="SAM" id="Phobius"/>
    </source>
</evidence>
<comment type="subcellular location">
    <subcellularLocation>
        <location evidence="1">Endomembrane system</location>
        <topology evidence="1">Multi-pass membrane protein</topology>
    </subcellularLocation>
</comment>
<organism evidence="8 9">
    <name type="scientific">Sinomonas halotolerans</name>
    <dbReference type="NCBI Taxonomy" id="1644133"/>
    <lineage>
        <taxon>Bacteria</taxon>
        <taxon>Bacillati</taxon>
        <taxon>Actinomycetota</taxon>
        <taxon>Actinomycetes</taxon>
        <taxon>Micrococcales</taxon>
        <taxon>Micrococcaceae</taxon>
        <taxon>Sinomonas</taxon>
    </lineage>
</organism>
<dbReference type="Proteomes" id="UP001422074">
    <property type="component" value="Unassembled WGS sequence"/>
</dbReference>
<name>A0ABU9WWU4_9MICC</name>
<dbReference type="InterPro" id="IPR003807">
    <property type="entry name" value="DUF202"/>
</dbReference>
<evidence type="ECO:0000256" key="2">
    <source>
        <dbReference type="ARBA" id="ARBA00022692"/>
    </source>
</evidence>
<feature type="domain" description="DUF202" evidence="7">
    <location>
        <begin position="15"/>
        <end position="84"/>
    </location>
</feature>
<proteinExistence type="predicted"/>
<accession>A0ABU9WWU4</accession>
<feature type="transmembrane region" description="Helical" evidence="6">
    <location>
        <begin position="99"/>
        <end position="120"/>
    </location>
</feature>
<gene>
    <name evidence="8" type="ORF">ABCQ75_03675</name>
</gene>